<accession>A0AAV4WAC8</accession>
<protein>
    <submittedName>
        <fullName evidence="1">Uncharacterized protein</fullName>
    </submittedName>
</protein>
<feature type="non-terminal residue" evidence="1">
    <location>
        <position position="1"/>
    </location>
</feature>
<keyword evidence="2" id="KW-1185">Reference proteome</keyword>
<dbReference type="Proteomes" id="UP001054837">
    <property type="component" value="Unassembled WGS sequence"/>
</dbReference>
<dbReference type="AlphaFoldDB" id="A0AAV4WAC8"/>
<organism evidence="1 2">
    <name type="scientific">Caerostris darwini</name>
    <dbReference type="NCBI Taxonomy" id="1538125"/>
    <lineage>
        <taxon>Eukaryota</taxon>
        <taxon>Metazoa</taxon>
        <taxon>Ecdysozoa</taxon>
        <taxon>Arthropoda</taxon>
        <taxon>Chelicerata</taxon>
        <taxon>Arachnida</taxon>
        <taxon>Araneae</taxon>
        <taxon>Araneomorphae</taxon>
        <taxon>Entelegynae</taxon>
        <taxon>Araneoidea</taxon>
        <taxon>Araneidae</taxon>
        <taxon>Caerostris</taxon>
    </lineage>
</organism>
<sequence length="66" mass="7612">IRFGECVALWDWIVMDWRQGVFSDEWRIYMVILTSTGENHVSVWKSLVSVSMLTVICGSTGQPYQV</sequence>
<dbReference type="EMBL" id="BPLQ01014216">
    <property type="protein sequence ID" value="GIY78240.1"/>
    <property type="molecule type" value="Genomic_DNA"/>
</dbReference>
<reference evidence="1 2" key="1">
    <citation type="submission" date="2021-06" db="EMBL/GenBank/DDBJ databases">
        <title>Caerostris darwini draft genome.</title>
        <authorList>
            <person name="Kono N."/>
            <person name="Arakawa K."/>
        </authorList>
    </citation>
    <scope>NUCLEOTIDE SEQUENCE [LARGE SCALE GENOMIC DNA]</scope>
</reference>
<evidence type="ECO:0000313" key="1">
    <source>
        <dbReference type="EMBL" id="GIY78240.1"/>
    </source>
</evidence>
<comment type="caution">
    <text evidence="1">The sequence shown here is derived from an EMBL/GenBank/DDBJ whole genome shotgun (WGS) entry which is preliminary data.</text>
</comment>
<proteinExistence type="predicted"/>
<gene>
    <name evidence="1" type="ORF">CDAR_460061</name>
</gene>
<name>A0AAV4WAC8_9ARAC</name>
<evidence type="ECO:0000313" key="2">
    <source>
        <dbReference type="Proteomes" id="UP001054837"/>
    </source>
</evidence>